<comment type="caution">
    <text evidence="2">The sequence shown here is derived from an EMBL/GenBank/DDBJ whole genome shotgun (WGS) entry which is preliminary data.</text>
</comment>
<dbReference type="Pfam" id="PF01243">
    <property type="entry name" value="PNPOx_N"/>
    <property type="match status" value="1"/>
</dbReference>
<gene>
    <name evidence="2" type="ORF">E0H85_16310</name>
</gene>
<reference evidence="2 3" key="1">
    <citation type="submission" date="2019-02" db="EMBL/GenBank/DDBJ databases">
        <title>High diversity of culturable Acinetobacter species in natural soil and water ecosystems.</title>
        <authorList>
            <person name="Radolfova-Krizova L."/>
            <person name="Nemec A."/>
        </authorList>
    </citation>
    <scope>NUCLEOTIDE SEQUENCE [LARGE SCALE GENOMIC DNA]</scope>
    <source>
        <strain evidence="2 3">ANC 4281</strain>
    </source>
</reference>
<dbReference type="InterPro" id="IPR012349">
    <property type="entry name" value="Split_barrel_FMN-bd"/>
</dbReference>
<sequence>MNNQEWRHIRKVMENTQKAAMHCSIATVDAQLQPTITPIGTLFLRENQTGFFFDTYAESFKENLPQNKKACIQAINSSRLFWLKSLFKGEFSDYPGVRLYVEIGELRPATNEELAQIAQRIQSLKWTKGSQLIWSDFTQVRDFSVQSFRWVKYPKMMPFGK</sequence>
<organism evidence="2 3">
    <name type="scientific">Acinetobacter terrae</name>
    <dbReference type="NCBI Taxonomy" id="2731247"/>
    <lineage>
        <taxon>Bacteria</taxon>
        <taxon>Pseudomonadati</taxon>
        <taxon>Pseudomonadota</taxon>
        <taxon>Gammaproteobacteria</taxon>
        <taxon>Moraxellales</taxon>
        <taxon>Moraxellaceae</taxon>
        <taxon>Acinetobacter</taxon>
        <taxon>Acinetobacter Taxon 24</taxon>
    </lineage>
</organism>
<dbReference type="RefSeq" id="WP_131272216.1">
    <property type="nucleotide sequence ID" value="NZ_JABERI010000041.1"/>
</dbReference>
<dbReference type="SUPFAM" id="SSF50475">
    <property type="entry name" value="FMN-binding split barrel"/>
    <property type="match status" value="1"/>
</dbReference>
<dbReference type="OrthoDB" id="1161330at2"/>
<dbReference type="Gene3D" id="2.30.110.10">
    <property type="entry name" value="Electron Transport, Fmn-binding Protein, Chain A"/>
    <property type="match status" value="1"/>
</dbReference>
<protein>
    <submittedName>
        <fullName evidence="2">Pyridoxamine 5'-phosphate oxidase family protein</fullName>
    </submittedName>
</protein>
<evidence type="ECO:0000313" key="3">
    <source>
        <dbReference type="Proteomes" id="UP000291380"/>
    </source>
</evidence>
<dbReference type="InterPro" id="IPR011576">
    <property type="entry name" value="Pyridox_Oxase_N"/>
</dbReference>
<accession>A0A4R0EDV1</accession>
<feature type="domain" description="Pyridoxamine 5'-phosphate oxidase N-terminal" evidence="1">
    <location>
        <begin position="23"/>
        <end position="141"/>
    </location>
</feature>
<name>A0A4R0EDV1_9GAMM</name>
<proteinExistence type="predicted"/>
<dbReference type="AlphaFoldDB" id="A0A4R0EDV1"/>
<dbReference type="EMBL" id="SJOA01000036">
    <property type="protein sequence ID" value="TCB54143.1"/>
    <property type="molecule type" value="Genomic_DNA"/>
</dbReference>
<evidence type="ECO:0000313" key="2">
    <source>
        <dbReference type="EMBL" id="TCB54143.1"/>
    </source>
</evidence>
<dbReference type="Proteomes" id="UP000291380">
    <property type="component" value="Unassembled WGS sequence"/>
</dbReference>
<evidence type="ECO:0000259" key="1">
    <source>
        <dbReference type="Pfam" id="PF01243"/>
    </source>
</evidence>